<organism evidence="21 23">
    <name type="scientific">Candidatus Sysuiplasma superficiale</name>
    <dbReference type="NCBI Taxonomy" id="2823368"/>
    <lineage>
        <taxon>Archaea</taxon>
        <taxon>Methanobacteriati</taxon>
        <taxon>Thermoplasmatota</taxon>
        <taxon>Thermoplasmata</taxon>
        <taxon>Candidatus Sysuiplasmatales</taxon>
        <taxon>Candidatus Sysuiplasmataceae</taxon>
        <taxon>Candidatus Sysuiplasma</taxon>
    </lineage>
</organism>
<evidence type="ECO:0000256" key="2">
    <source>
        <dbReference type="ARBA" id="ARBA00009897"/>
    </source>
</evidence>
<dbReference type="Gene3D" id="3.30.590.10">
    <property type="entry name" value="Glutamine synthetase/guanido kinase, catalytic domain"/>
    <property type="match status" value="1"/>
</dbReference>
<evidence type="ECO:0000256" key="12">
    <source>
        <dbReference type="PIRSR" id="PIRSR604809-2"/>
    </source>
</evidence>
<dbReference type="InterPro" id="IPR001637">
    <property type="entry name" value="Gln_synth_I_adenylation_site"/>
</dbReference>
<evidence type="ECO:0000256" key="1">
    <source>
        <dbReference type="ARBA" id="ARBA00004496"/>
    </source>
</evidence>
<dbReference type="EC" id="6.3.1.2" evidence="18"/>
<feature type="domain" description="GS catalytic" evidence="20">
    <location>
        <begin position="123"/>
        <end position="493"/>
    </location>
</feature>
<dbReference type="GO" id="GO:0006542">
    <property type="term" value="P:glutamine biosynthetic process"/>
    <property type="evidence" value="ECO:0007669"/>
    <property type="project" value="InterPro"/>
</dbReference>
<protein>
    <recommendedName>
        <fullName evidence="18">Glutamine synthetase</fullName>
        <ecNumber evidence="18">6.3.1.2</ecNumber>
    </recommendedName>
</protein>
<gene>
    <name evidence="21" type="primary">glnA</name>
    <name evidence="21" type="ORF">J9259_04625</name>
    <name evidence="22" type="ORF">KIY12_01915</name>
</gene>
<dbReference type="PROSITE" id="PS00181">
    <property type="entry name" value="GLNA_ATP"/>
    <property type="match status" value="1"/>
</dbReference>
<dbReference type="InterPro" id="IPR008146">
    <property type="entry name" value="Gln_synth_cat_dom"/>
</dbReference>
<dbReference type="GO" id="GO:0004356">
    <property type="term" value="F:glutamine synthetase activity"/>
    <property type="evidence" value="ECO:0007669"/>
    <property type="project" value="UniProtKB-EC"/>
</dbReference>
<evidence type="ECO:0000256" key="13">
    <source>
        <dbReference type="PIRSR" id="PIRSR604809-3"/>
    </source>
</evidence>
<evidence type="ECO:0000259" key="19">
    <source>
        <dbReference type="PROSITE" id="PS51986"/>
    </source>
</evidence>
<dbReference type="SUPFAM" id="SSF55931">
    <property type="entry name" value="Glutamine synthetase/guanido kinase"/>
    <property type="match status" value="1"/>
</dbReference>
<comment type="similarity">
    <text evidence="2 15 16">Belongs to the glutamine synthetase family.</text>
</comment>
<dbReference type="Gene3D" id="3.10.20.70">
    <property type="entry name" value="Glutamine synthetase, N-terminal domain"/>
    <property type="match status" value="1"/>
</dbReference>
<dbReference type="PANTHER" id="PTHR43407">
    <property type="entry name" value="GLUTAMINE SYNTHETASE"/>
    <property type="match status" value="1"/>
</dbReference>
<comment type="cofactor">
    <cofactor evidence="13">
        <name>Mg(2+)</name>
        <dbReference type="ChEBI" id="CHEBI:18420"/>
    </cofactor>
    <text evidence="13">Binds 2 Mg(2+) ions per subunit.</text>
</comment>
<evidence type="ECO:0000256" key="10">
    <source>
        <dbReference type="ARBA" id="ARBA00022842"/>
    </source>
</evidence>
<dbReference type="SMART" id="SM01230">
    <property type="entry name" value="Gln-synt_C"/>
    <property type="match status" value="1"/>
</dbReference>
<dbReference type="Pfam" id="PF00120">
    <property type="entry name" value="Gln-synt_C"/>
    <property type="match status" value="1"/>
</dbReference>
<dbReference type="PROSITE" id="PS51986">
    <property type="entry name" value="GS_BETA_GRASP"/>
    <property type="match status" value="1"/>
</dbReference>
<dbReference type="EMBL" id="JAHEAC010000008">
    <property type="protein sequence ID" value="MBX8643474.1"/>
    <property type="molecule type" value="Genomic_DNA"/>
</dbReference>
<dbReference type="Proteomes" id="UP000750197">
    <property type="component" value="Unassembled WGS sequence"/>
</dbReference>
<sequence>MKICKARVTFLARRNFAVSDVIESVNRDGVRWIDLQFTDLVGGLQHITIPASALNEKSFSRGVNKLDGSSIKGFKEIHESDMVMRPDPATYAVLPFYPPEQKTARLLVDIYEGGSAERFTRDPRFVAQKAVEYARNNGFDTTYWGPEPEFFVFDGIKVTPNPLAARDGWGGSGYEIISKESPWFNDSGKQFPIRFKEGYYPAPPQDTLVDFRNEAASILTDTFGLEIDAHHHEVATAGQCELNLHFDELVSMADNVVTMKYVLKNVAKRMGMICTWMPKPVFGDNASGMHVHQSLWSSEKNIFYDPSDDYAEISQTCRYYIGGLMDHARALCAITNPTTNSYRRLVPGYEAPVFIAWSKRNRSANIRIPMYERGEERSKRLEYRTPDPSCNIYLAEAAMLAAGIDGIKKKIDPGNPVDKDIYKLTRMDRRELGIKELPGSLKESIEELESDHDFLLPVFSEDLIETHIQLKMDEFLNVSMRTTPYEVYRYMDI</sequence>
<feature type="binding site" evidence="13">
    <location>
        <position position="241"/>
    </location>
    <ligand>
        <name>Mg(2+)</name>
        <dbReference type="ChEBI" id="CHEBI:18420"/>
        <label>1</label>
    </ligand>
</feature>
<evidence type="ECO:0000256" key="5">
    <source>
        <dbReference type="ARBA" id="ARBA00022553"/>
    </source>
</evidence>
<dbReference type="SUPFAM" id="SSF54368">
    <property type="entry name" value="Glutamine synthetase, N-terminal domain"/>
    <property type="match status" value="1"/>
</dbReference>
<feature type="binding site" evidence="12">
    <location>
        <begin position="292"/>
        <end position="294"/>
    </location>
    <ligand>
        <name>ATP</name>
        <dbReference type="ChEBI" id="CHEBI:30616"/>
    </ligand>
</feature>
<evidence type="ECO:0000259" key="20">
    <source>
        <dbReference type="PROSITE" id="PS51987"/>
    </source>
</evidence>
<dbReference type="PROSITE" id="PS51987">
    <property type="entry name" value="GS_CATALYTIC"/>
    <property type="match status" value="1"/>
</dbReference>
<comment type="subcellular location">
    <subcellularLocation>
        <location evidence="1 17">Cytoplasm</location>
    </subcellularLocation>
</comment>
<feature type="domain" description="GS beta-grasp" evidence="19">
    <location>
        <begin position="28"/>
        <end position="115"/>
    </location>
</feature>
<dbReference type="Proteomes" id="UP000716004">
    <property type="component" value="Unassembled WGS sequence"/>
</dbReference>
<dbReference type="InterPro" id="IPR014746">
    <property type="entry name" value="Gln_synth/guanido_kin_cat_dom"/>
</dbReference>
<feature type="binding site" evidence="13">
    <location>
        <position position="147"/>
    </location>
    <ligand>
        <name>Mg(2+)</name>
        <dbReference type="ChEBI" id="CHEBI:18420"/>
        <label>1</label>
    </ligand>
</feature>
<dbReference type="GO" id="GO:0005737">
    <property type="term" value="C:cytoplasm"/>
    <property type="evidence" value="ECO:0007669"/>
    <property type="project" value="UniProtKB-SubCell"/>
</dbReference>
<dbReference type="InterPro" id="IPR027302">
    <property type="entry name" value="Gln_synth_N_conserv_site"/>
</dbReference>
<reference evidence="21" key="1">
    <citation type="submission" date="2021-04" db="EMBL/GenBank/DDBJ databases">
        <title>Genomic insights into ecological role and evolution of a novel Thermoplasmata order Candidatus Sysuiplasmatales.</title>
        <authorList>
            <person name="Yuan Y."/>
        </authorList>
    </citation>
    <scope>NUCLEOTIDE SEQUENCE</scope>
    <source>
        <strain evidence="22">TUT19-bin139</strain>
        <strain evidence="21">YP2-bin.285</strain>
    </source>
</reference>
<dbReference type="PROSITE" id="PS00182">
    <property type="entry name" value="GLNA_ADENYLATION"/>
    <property type="match status" value="1"/>
</dbReference>
<dbReference type="PANTHER" id="PTHR43407:SF1">
    <property type="entry name" value="LENGSIN"/>
    <property type="match status" value="1"/>
</dbReference>
<keyword evidence="5 14" id="KW-0597">Phosphoprotein</keyword>
<feature type="binding site" evidence="11">
    <location>
        <position position="350"/>
    </location>
    <ligand>
        <name>L-glutamate</name>
        <dbReference type="ChEBI" id="CHEBI:29985"/>
    </ligand>
</feature>
<dbReference type="InterPro" id="IPR036651">
    <property type="entry name" value="Gln_synt_N_sf"/>
</dbReference>
<evidence type="ECO:0000256" key="14">
    <source>
        <dbReference type="PIRSR" id="PIRSR604809-50"/>
    </source>
</evidence>
<keyword evidence="8 12" id="KW-0547">Nucleotide-binding</keyword>
<feature type="binding site" evidence="13">
    <location>
        <position position="149"/>
    </location>
    <ligand>
        <name>Mg(2+)</name>
        <dbReference type="ChEBI" id="CHEBI:18420"/>
        <label>1</label>
    </ligand>
</feature>
<comment type="catalytic activity">
    <reaction evidence="18">
        <text>L-glutamate + NH4(+) + ATP = L-glutamine + ADP + phosphate + H(+)</text>
        <dbReference type="Rhea" id="RHEA:16169"/>
        <dbReference type="ChEBI" id="CHEBI:15378"/>
        <dbReference type="ChEBI" id="CHEBI:28938"/>
        <dbReference type="ChEBI" id="CHEBI:29985"/>
        <dbReference type="ChEBI" id="CHEBI:30616"/>
        <dbReference type="ChEBI" id="CHEBI:43474"/>
        <dbReference type="ChEBI" id="CHEBI:58359"/>
        <dbReference type="ChEBI" id="CHEBI:456216"/>
        <dbReference type="EC" id="6.3.1.2"/>
    </reaction>
</comment>
<proteinExistence type="inferred from homology"/>
<dbReference type="AlphaFoldDB" id="A0A8J7YN82"/>
<comment type="caution">
    <text evidence="21">The sequence shown here is derived from an EMBL/GenBank/DDBJ whole genome shotgun (WGS) entry which is preliminary data.</text>
</comment>
<keyword evidence="4 17" id="KW-0963">Cytoplasm</keyword>
<evidence type="ECO:0000256" key="17">
    <source>
        <dbReference type="RuleBase" id="RU000385"/>
    </source>
</evidence>
<evidence type="ECO:0000256" key="15">
    <source>
        <dbReference type="PROSITE-ProRule" id="PRU01330"/>
    </source>
</evidence>
<evidence type="ECO:0000256" key="18">
    <source>
        <dbReference type="RuleBase" id="RU004356"/>
    </source>
</evidence>
<comment type="subunit">
    <text evidence="3">Oligomer of 12 subunits arranged in the form of two hexagons.</text>
</comment>
<feature type="binding site" evidence="11">
    <location>
        <position position="344"/>
    </location>
    <ligand>
        <name>L-glutamate</name>
        <dbReference type="ChEBI" id="CHEBI:29985"/>
    </ligand>
</feature>
<keyword evidence="6 18" id="KW-0436">Ligase</keyword>
<dbReference type="NCBIfam" id="TIGR00653">
    <property type="entry name" value="GlnA"/>
    <property type="match status" value="1"/>
</dbReference>
<evidence type="ECO:0000313" key="23">
    <source>
        <dbReference type="Proteomes" id="UP000716004"/>
    </source>
</evidence>
<dbReference type="GO" id="GO:0016020">
    <property type="term" value="C:membrane"/>
    <property type="evidence" value="ECO:0007669"/>
    <property type="project" value="TreeGrafter"/>
</dbReference>
<keyword evidence="7 13" id="KW-0479">Metal-binding</keyword>
<keyword evidence="10 13" id="KW-0460">Magnesium</keyword>
<feature type="binding site" evidence="12">
    <location>
        <position position="228"/>
    </location>
    <ligand>
        <name>ATP</name>
        <dbReference type="ChEBI" id="CHEBI:30616"/>
    </ligand>
</feature>
<dbReference type="InterPro" id="IPR027303">
    <property type="entry name" value="Gln_synth_gly_rich_site"/>
</dbReference>
<dbReference type="InterPro" id="IPR004809">
    <property type="entry name" value="Gln_synth_I"/>
</dbReference>
<evidence type="ECO:0000256" key="6">
    <source>
        <dbReference type="ARBA" id="ARBA00022598"/>
    </source>
</evidence>
<dbReference type="GO" id="GO:0046872">
    <property type="term" value="F:metal ion binding"/>
    <property type="evidence" value="ECO:0007669"/>
    <property type="project" value="UniProtKB-KW"/>
</dbReference>
<keyword evidence="9 12" id="KW-0067">ATP-binding</keyword>
<evidence type="ECO:0000256" key="16">
    <source>
        <dbReference type="RuleBase" id="RU000384"/>
    </source>
</evidence>
<evidence type="ECO:0000313" key="22">
    <source>
        <dbReference type="EMBL" id="MBX8643474.1"/>
    </source>
</evidence>
<evidence type="ECO:0000256" key="8">
    <source>
        <dbReference type="ARBA" id="ARBA00022741"/>
    </source>
</evidence>
<evidence type="ECO:0000256" key="9">
    <source>
        <dbReference type="ARBA" id="ARBA00022840"/>
    </source>
</evidence>
<evidence type="ECO:0000256" key="11">
    <source>
        <dbReference type="PIRSR" id="PIRSR604809-1"/>
    </source>
</evidence>
<evidence type="ECO:0000256" key="3">
    <source>
        <dbReference type="ARBA" id="ARBA00011354"/>
    </source>
</evidence>
<feature type="binding site" evidence="12">
    <location>
        <position position="362"/>
    </location>
    <ligand>
        <name>ATP</name>
        <dbReference type="ChEBI" id="CHEBI:30616"/>
    </ligand>
</feature>
<feature type="binding site" evidence="13">
    <location>
        <position position="290"/>
    </location>
    <ligand>
        <name>Mg(2+)</name>
        <dbReference type="ChEBI" id="CHEBI:18420"/>
        <label>1</label>
    </ligand>
</feature>
<feature type="binding site" evidence="13">
    <location>
        <position position="233"/>
    </location>
    <ligand>
        <name>Mg(2+)</name>
        <dbReference type="ChEBI" id="CHEBI:18420"/>
        <label>1</label>
    </ligand>
</feature>
<dbReference type="GO" id="GO:0005524">
    <property type="term" value="F:ATP binding"/>
    <property type="evidence" value="ECO:0007669"/>
    <property type="project" value="UniProtKB-KW"/>
</dbReference>
<feature type="binding site" evidence="11">
    <location>
        <begin position="285"/>
        <end position="286"/>
    </location>
    <ligand>
        <name>L-glutamate</name>
        <dbReference type="ChEBI" id="CHEBI:29985"/>
    </ligand>
</feature>
<evidence type="ECO:0000256" key="7">
    <source>
        <dbReference type="ARBA" id="ARBA00022723"/>
    </source>
</evidence>
<dbReference type="Pfam" id="PF03951">
    <property type="entry name" value="Gln-synt_N"/>
    <property type="match status" value="1"/>
</dbReference>
<evidence type="ECO:0000256" key="4">
    <source>
        <dbReference type="ARBA" id="ARBA00022490"/>
    </source>
</evidence>
<evidence type="ECO:0000313" key="21">
    <source>
        <dbReference type="EMBL" id="MBX8631790.1"/>
    </source>
</evidence>
<feature type="binding site" evidence="13">
    <location>
        <position position="382"/>
    </location>
    <ligand>
        <name>Mg(2+)</name>
        <dbReference type="ChEBI" id="CHEBI:18420"/>
        <label>1</label>
    </ligand>
</feature>
<dbReference type="GO" id="GO:0019740">
    <property type="term" value="P:nitrogen utilization"/>
    <property type="evidence" value="ECO:0007669"/>
    <property type="project" value="TreeGrafter"/>
</dbReference>
<dbReference type="EMBL" id="JAGVSJ010000009">
    <property type="protein sequence ID" value="MBX8631790.1"/>
    <property type="molecule type" value="Genomic_DNA"/>
</dbReference>
<name>A0A8J7YN82_9ARCH</name>
<dbReference type="PROSITE" id="PS00180">
    <property type="entry name" value="GLNA_1"/>
    <property type="match status" value="1"/>
</dbReference>
<accession>A0A8J7YN82</accession>
<dbReference type="InterPro" id="IPR008147">
    <property type="entry name" value="Gln_synt_N"/>
</dbReference>
<feature type="binding site" evidence="11">
    <location>
        <position position="362"/>
    </location>
    <ligand>
        <name>L-glutamate</name>
        <dbReference type="ChEBI" id="CHEBI:29985"/>
    </ligand>
</feature>
<feature type="modified residue" description="O-AMP-tyrosine" evidence="14">
    <location>
        <position position="422"/>
    </location>
</feature>
<feature type="binding site" evidence="11">
    <location>
        <position position="384"/>
    </location>
    <ligand>
        <name>L-glutamate</name>
        <dbReference type="ChEBI" id="CHEBI:29985"/>
    </ligand>
</feature>